<feature type="transmembrane region" description="Helical" evidence="1">
    <location>
        <begin position="401"/>
        <end position="422"/>
    </location>
</feature>
<dbReference type="EMBL" id="AP017378">
    <property type="protein sequence ID" value="BBD07402.1"/>
    <property type="molecule type" value="Genomic_DNA"/>
</dbReference>
<feature type="transmembrane region" description="Helical" evidence="1">
    <location>
        <begin position="363"/>
        <end position="389"/>
    </location>
</feature>
<feature type="transmembrane region" description="Helical" evidence="1">
    <location>
        <begin position="280"/>
        <end position="298"/>
    </location>
</feature>
<feature type="transmembrane region" description="Helical" evidence="1">
    <location>
        <begin position="65"/>
        <end position="83"/>
    </location>
</feature>
<dbReference type="Proteomes" id="UP000269883">
    <property type="component" value="Chromosome"/>
</dbReference>
<dbReference type="Pfam" id="PF04165">
    <property type="entry name" value="DUF401"/>
    <property type="match status" value="1"/>
</dbReference>
<keyword evidence="1" id="KW-0472">Membrane</keyword>
<keyword evidence="1" id="KW-1133">Transmembrane helix</keyword>
<proteinExistence type="predicted"/>
<keyword evidence="3" id="KW-1185">Reference proteome</keyword>
<evidence type="ECO:0000256" key="1">
    <source>
        <dbReference type="SAM" id="Phobius"/>
    </source>
</evidence>
<feature type="transmembrane region" description="Helical" evidence="1">
    <location>
        <begin position="319"/>
        <end position="343"/>
    </location>
</feature>
<organism evidence="2 3">
    <name type="scientific">Desulfovibrio ferrophilus</name>
    <dbReference type="NCBI Taxonomy" id="241368"/>
    <lineage>
        <taxon>Bacteria</taxon>
        <taxon>Pseudomonadati</taxon>
        <taxon>Thermodesulfobacteriota</taxon>
        <taxon>Desulfovibrionia</taxon>
        <taxon>Desulfovibrionales</taxon>
        <taxon>Desulfovibrionaceae</taxon>
        <taxon>Desulfovibrio</taxon>
    </lineage>
</organism>
<gene>
    <name evidence="2" type="ORF">DFE_0676</name>
</gene>
<dbReference type="InterPro" id="IPR007294">
    <property type="entry name" value="DUF401"/>
</dbReference>
<accession>A0A2Z6AVY2</accession>
<reference evidence="2 3" key="1">
    <citation type="journal article" date="2018" name="Sci. Adv.">
        <title>Multi-heme cytochromes provide a pathway for survival in energy-limited environments.</title>
        <authorList>
            <person name="Deng X."/>
            <person name="Dohmae N."/>
            <person name="Nealson K.H."/>
            <person name="Hashimoto K."/>
            <person name="Okamoto A."/>
        </authorList>
    </citation>
    <scope>NUCLEOTIDE SEQUENCE [LARGE SCALE GENOMIC DNA]</scope>
    <source>
        <strain evidence="2 3">IS5</strain>
    </source>
</reference>
<evidence type="ECO:0008006" key="4">
    <source>
        <dbReference type="Google" id="ProtNLM"/>
    </source>
</evidence>
<evidence type="ECO:0000313" key="3">
    <source>
        <dbReference type="Proteomes" id="UP000269883"/>
    </source>
</evidence>
<feature type="transmembrane region" description="Helical" evidence="1">
    <location>
        <begin position="104"/>
        <end position="129"/>
    </location>
</feature>
<sequence>MDAVASLMPLIKILAAFTAMLVGIRLRIGLGASILAGAALTGLFFNLPIGQWPGAVTSALANEKTLFLSAIVGLIMMLSGTLAETGQSKRLMEALTAYLRSPRLRLIFFPALIGLLPMPGGAIFSAPMVDEVSRDMDLDNADKVMLNYWFRHVWELAWPLYPGLILSASLADIPLHRLIAYTFPAIPIMFLLGWFFVLRRVKISASASSPTNTQRNLGRTLSLGLPLIVAICGAVILEIGIGIFMPGVAFEWGVLAALSAAITCAVLQNRMSASDLGKILFSKHLGQMLFVIVAIFIFKEFMQASGVVTELARMAGGNVALIASAVLLPFLVGLISGINVAFVGATFPLMLGLLAQMNMMDQVIPYLVLGQFAGFAGVMVSPIHICFLLTCQHFKVDIGRAWRRLAVPCFFLTIFGLSYFALLRG</sequence>
<dbReference type="OrthoDB" id="367235at2"/>
<dbReference type="AlphaFoldDB" id="A0A2Z6AVY2"/>
<feature type="transmembrane region" description="Helical" evidence="1">
    <location>
        <begin position="249"/>
        <end position="268"/>
    </location>
</feature>
<evidence type="ECO:0000313" key="2">
    <source>
        <dbReference type="EMBL" id="BBD07402.1"/>
    </source>
</evidence>
<protein>
    <recommendedName>
        <fullName evidence="4">DUF401 family protein</fullName>
    </recommendedName>
</protein>
<keyword evidence="1" id="KW-0812">Transmembrane</keyword>
<dbReference type="KEGG" id="dfl:DFE_0676"/>
<dbReference type="PANTHER" id="PTHR39556:SF1">
    <property type="entry name" value="PROTEIN, PUTATIVE-RELATED"/>
    <property type="match status" value="1"/>
</dbReference>
<feature type="transmembrane region" description="Helical" evidence="1">
    <location>
        <begin position="28"/>
        <end position="45"/>
    </location>
</feature>
<dbReference type="RefSeq" id="WP_126376624.1">
    <property type="nucleotide sequence ID" value="NZ_AP017378.1"/>
</dbReference>
<feature type="transmembrane region" description="Helical" evidence="1">
    <location>
        <begin position="178"/>
        <end position="197"/>
    </location>
</feature>
<name>A0A2Z6AVY2_9BACT</name>
<dbReference type="PANTHER" id="PTHR39556">
    <property type="entry name" value="PROTEIN, PUTATIVE-RELATED"/>
    <property type="match status" value="1"/>
</dbReference>
<feature type="transmembrane region" description="Helical" evidence="1">
    <location>
        <begin position="6"/>
        <end position="23"/>
    </location>
</feature>
<feature type="transmembrane region" description="Helical" evidence="1">
    <location>
        <begin position="217"/>
        <end position="237"/>
    </location>
</feature>